<feature type="domain" description="F-box/LRR-repeat protein 15/At3g58940/PEG3-like LRR" evidence="2">
    <location>
        <begin position="91"/>
        <end position="164"/>
    </location>
</feature>
<organism evidence="3 4">
    <name type="scientific">Eragrostis curvula</name>
    <name type="common">weeping love grass</name>
    <dbReference type="NCBI Taxonomy" id="38414"/>
    <lineage>
        <taxon>Eukaryota</taxon>
        <taxon>Viridiplantae</taxon>
        <taxon>Streptophyta</taxon>
        <taxon>Embryophyta</taxon>
        <taxon>Tracheophyta</taxon>
        <taxon>Spermatophyta</taxon>
        <taxon>Magnoliopsida</taxon>
        <taxon>Liliopsida</taxon>
        <taxon>Poales</taxon>
        <taxon>Poaceae</taxon>
        <taxon>PACMAD clade</taxon>
        <taxon>Chloridoideae</taxon>
        <taxon>Eragrostideae</taxon>
        <taxon>Eragrostidinae</taxon>
        <taxon>Eragrostis</taxon>
    </lineage>
</organism>
<evidence type="ECO:0000313" key="4">
    <source>
        <dbReference type="Proteomes" id="UP000324897"/>
    </source>
</evidence>
<evidence type="ECO:0000259" key="2">
    <source>
        <dbReference type="Pfam" id="PF24758"/>
    </source>
</evidence>
<name>A0A5J9VW76_9POAL</name>
<dbReference type="InterPro" id="IPR053781">
    <property type="entry name" value="F-box_AtFBL13-like"/>
</dbReference>
<dbReference type="PANTHER" id="PTHR32141">
    <property type="match status" value="1"/>
</dbReference>
<accession>A0A5J9VW76</accession>
<dbReference type="Proteomes" id="UP000324897">
    <property type="component" value="Chromosome 4"/>
</dbReference>
<dbReference type="Gramene" id="TVU40489">
    <property type="protein sequence ID" value="TVU40489"/>
    <property type="gene ID" value="EJB05_13956"/>
</dbReference>
<dbReference type="Gene3D" id="3.80.10.10">
    <property type="entry name" value="Ribonuclease Inhibitor"/>
    <property type="match status" value="1"/>
</dbReference>
<dbReference type="EMBL" id="RWGY01000007">
    <property type="protein sequence ID" value="TVU40489.1"/>
    <property type="molecule type" value="Genomic_DNA"/>
</dbReference>
<feature type="domain" description="F-box/LRR-repeat protein 15/At3g58940/PEG3-like LRR" evidence="2">
    <location>
        <begin position="168"/>
        <end position="208"/>
    </location>
</feature>
<feature type="non-terminal residue" evidence="3">
    <location>
        <position position="1"/>
    </location>
</feature>
<feature type="domain" description="FBD" evidence="1">
    <location>
        <begin position="233"/>
        <end position="267"/>
    </location>
</feature>
<sequence length="334" mass="37072">MEDLDLISRLPNAVLGEIVSLLPTKDGARTKVIAPLWRHLWRSAPLNFDLGDRRRFISKKKISGILSSHPGPGRRFCIPALFFSNHPAATLDGWLQSPALRNLQELEFDYGVQATGIQPPLPSSMHSLSATLRVASFSGCGGFPDGNNASALQFPVLKQLSLSSGSQLISLTTLMPNMKVLALSQGHLTLDVVINFMKCFPCLEKLYIESCMPGEKNLWFHKNQNLIGTLGICIKKIVLIDYRGNKSHINFAKFFVLNAKVLQSMILEVPHKISGEWIERHHRLLETKNRASRDALVDFVYHNSRPGSLGSVGNEVAHDLSTADPFVRLRDSSV</sequence>
<dbReference type="PANTHER" id="PTHR32141:SF168">
    <property type="entry name" value="OS12G0595200 PROTEIN"/>
    <property type="match status" value="1"/>
</dbReference>
<dbReference type="CDD" id="cd22160">
    <property type="entry name" value="F-box_AtFBL13-like"/>
    <property type="match status" value="1"/>
</dbReference>
<dbReference type="InterPro" id="IPR006566">
    <property type="entry name" value="FBD"/>
</dbReference>
<dbReference type="InterPro" id="IPR055411">
    <property type="entry name" value="LRR_FXL15/At3g58940/PEG3-like"/>
</dbReference>
<gene>
    <name evidence="3" type="ORF">EJB05_13956</name>
</gene>
<dbReference type="InterPro" id="IPR032675">
    <property type="entry name" value="LRR_dom_sf"/>
</dbReference>
<dbReference type="InterPro" id="IPR055302">
    <property type="entry name" value="F-box_dom-containing"/>
</dbReference>
<dbReference type="SUPFAM" id="SSF81383">
    <property type="entry name" value="F-box domain"/>
    <property type="match status" value="1"/>
</dbReference>
<keyword evidence="4" id="KW-1185">Reference proteome</keyword>
<proteinExistence type="predicted"/>
<dbReference type="OrthoDB" id="1425134at2759"/>
<dbReference type="InterPro" id="IPR036047">
    <property type="entry name" value="F-box-like_dom_sf"/>
</dbReference>
<dbReference type="Pfam" id="PF24758">
    <property type="entry name" value="LRR_At5g56370"/>
    <property type="match status" value="2"/>
</dbReference>
<dbReference type="Pfam" id="PF08387">
    <property type="entry name" value="FBD"/>
    <property type="match status" value="1"/>
</dbReference>
<reference evidence="3 4" key="1">
    <citation type="journal article" date="2019" name="Sci. Rep.">
        <title>A high-quality genome of Eragrostis curvula grass provides insights into Poaceae evolution and supports new strategies to enhance forage quality.</title>
        <authorList>
            <person name="Carballo J."/>
            <person name="Santos B.A.C.M."/>
            <person name="Zappacosta D."/>
            <person name="Garbus I."/>
            <person name="Selva J.P."/>
            <person name="Gallo C.A."/>
            <person name="Diaz A."/>
            <person name="Albertini E."/>
            <person name="Caccamo M."/>
            <person name="Echenique V."/>
        </authorList>
    </citation>
    <scope>NUCLEOTIDE SEQUENCE [LARGE SCALE GENOMIC DNA]</scope>
    <source>
        <strain evidence="4">cv. Victoria</strain>
        <tissue evidence="3">Leaf</tissue>
    </source>
</reference>
<evidence type="ECO:0000259" key="1">
    <source>
        <dbReference type="Pfam" id="PF08387"/>
    </source>
</evidence>
<dbReference type="AlphaFoldDB" id="A0A5J9VW76"/>
<comment type="caution">
    <text evidence="3">The sequence shown here is derived from an EMBL/GenBank/DDBJ whole genome shotgun (WGS) entry which is preliminary data.</text>
</comment>
<evidence type="ECO:0000313" key="3">
    <source>
        <dbReference type="EMBL" id="TVU40489.1"/>
    </source>
</evidence>
<dbReference type="SUPFAM" id="SSF52047">
    <property type="entry name" value="RNI-like"/>
    <property type="match status" value="1"/>
</dbReference>
<protein>
    <submittedName>
        <fullName evidence="3">Uncharacterized protein</fullName>
    </submittedName>
</protein>